<dbReference type="InterPro" id="IPR051206">
    <property type="entry name" value="NAMLAA_amidase_2"/>
</dbReference>
<evidence type="ECO:0000256" key="4">
    <source>
        <dbReference type="ARBA" id="ARBA00023316"/>
    </source>
</evidence>
<accession>A0ABS5KS68</accession>
<dbReference type="SUPFAM" id="SSF55846">
    <property type="entry name" value="N-acetylmuramoyl-L-alanine amidase-like"/>
    <property type="match status" value="1"/>
</dbReference>
<evidence type="ECO:0000256" key="1">
    <source>
        <dbReference type="ARBA" id="ARBA00001561"/>
    </source>
</evidence>
<evidence type="ECO:0000256" key="5">
    <source>
        <dbReference type="SAM" id="SignalP"/>
    </source>
</evidence>
<reference evidence="7 8" key="1">
    <citation type="submission" date="2020-02" db="EMBL/GenBank/DDBJ databases">
        <title>Acidophilic actinobacteria isolated from forest soil.</title>
        <authorList>
            <person name="Golinska P."/>
        </authorList>
    </citation>
    <scope>NUCLEOTIDE SEQUENCE [LARGE SCALE GENOMIC DNA]</scope>
    <source>
        <strain evidence="7 8">NL8</strain>
    </source>
</reference>
<evidence type="ECO:0000259" key="6">
    <source>
        <dbReference type="SMART" id="SM00644"/>
    </source>
</evidence>
<feature type="signal peptide" evidence="5">
    <location>
        <begin position="1"/>
        <end position="28"/>
    </location>
</feature>
<dbReference type="PANTHER" id="PTHR30417">
    <property type="entry name" value="N-ACETYLMURAMOYL-L-ALANINE AMIDASE AMID"/>
    <property type="match status" value="1"/>
</dbReference>
<comment type="caution">
    <text evidence="7">The sequence shown here is derived from an EMBL/GenBank/DDBJ whole genome shotgun (WGS) entry which is preliminary data.</text>
</comment>
<gene>
    <name evidence="7" type="ORF">KGQ19_18630</name>
</gene>
<dbReference type="EC" id="3.5.1.28" evidence="2"/>
<name>A0ABS5KS68_9ACTN</name>
<proteinExistence type="predicted"/>
<dbReference type="Pfam" id="PF01510">
    <property type="entry name" value="Amidase_2"/>
    <property type="match status" value="1"/>
</dbReference>
<dbReference type="InterPro" id="IPR036505">
    <property type="entry name" value="Amidase/PGRP_sf"/>
</dbReference>
<evidence type="ECO:0000313" key="8">
    <source>
        <dbReference type="Proteomes" id="UP000730482"/>
    </source>
</evidence>
<keyword evidence="8" id="KW-1185">Reference proteome</keyword>
<keyword evidence="5" id="KW-0732">Signal</keyword>
<feature type="chain" id="PRO_5046778664" description="N-acetylmuramoyl-L-alanine amidase" evidence="5">
    <location>
        <begin position="29"/>
        <end position="703"/>
    </location>
</feature>
<keyword evidence="4" id="KW-0961">Cell wall biogenesis/degradation</keyword>
<dbReference type="CDD" id="cd06583">
    <property type="entry name" value="PGRP"/>
    <property type="match status" value="1"/>
</dbReference>
<evidence type="ECO:0000313" key="7">
    <source>
        <dbReference type="EMBL" id="MBS2548886.1"/>
    </source>
</evidence>
<organism evidence="7 8">
    <name type="scientific">Catenulispora pinistramenti</name>
    <dbReference type="NCBI Taxonomy" id="2705254"/>
    <lineage>
        <taxon>Bacteria</taxon>
        <taxon>Bacillati</taxon>
        <taxon>Actinomycetota</taxon>
        <taxon>Actinomycetes</taxon>
        <taxon>Catenulisporales</taxon>
        <taxon>Catenulisporaceae</taxon>
        <taxon>Catenulispora</taxon>
    </lineage>
</organism>
<evidence type="ECO:0000256" key="2">
    <source>
        <dbReference type="ARBA" id="ARBA00011901"/>
    </source>
</evidence>
<dbReference type="RefSeq" id="WP_212010464.1">
    <property type="nucleotide sequence ID" value="NZ_JAAFYZ010000058.1"/>
</dbReference>
<comment type="catalytic activity">
    <reaction evidence="1">
        <text>Hydrolyzes the link between N-acetylmuramoyl residues and L-amino acid residues in certain cell-wall glycopeptides.</text>
        <dbReference type="EC" id="3.5.1.28"/>
    </reaction>
</comment>
<feature type="domain" description="N-acetylmuramoyl-L-alanine amidase" evidence="6">
    <location>
        <begin position="291"/>
        <end position="429"/>
    </location>
</feature>
<dbReference type="PANTHER" id="PTHR30417:SF1">
    <property type="entry name" value="N-ACETYLMURAMOYL-L-ALANINE AMIDASE AMID"/>
    <property type="match status" value="1"/>
</dbReference>
<protein>
    <recommendedName>
        <fullName evidence="2">N-acetylmuramoyl-L-alanine amidase</fullName>
        <ecNumber evidence="2">3.5.1.28</ecNumber>
    </recommendedName>
</protein>
<dbReference type="InterPro" id="IPR006311">
    <property type="entry name" value="TAT_signal"/>
</dbReference>
<evidence type="ECO:0000256" key="3">
    <source>
        <dbReference type="ARBA" id="ARBA00022801"/>
    </source>
</evidence>
<dbReference type="InterPro" id="IPR002502">
    <property type="entry name" value="Amidase_domain"/>
</dbReference>
<dbReference type="EMBL" id="JAAFYZ010000058">
    <property type="protein sequence ID" value="MBS2548886.1"/>
    <property type="molecule type" value="Genomic_DNA"/>
</dbReference>
<dbReference type="SMART" id="SM00644">
    <property type="entry name" value="Ami_2"/>
    <property type="match status" value="1"/>
</dbReference>
<dbReference type="Proteomes" id="UP000730482">
    <property type="component" value="Unassembled WGS sequence"/>
</dbReference>
<dbReference type="Gene3D" id="3.40.80.10">
    <property type="entry name" value="Peptidoglycan recognition protein-like"/>
    <property type="match status" value="1"/>
</dbReference>
<keyword evidence="3" id="KW-0378">Hydrolase</keyword>
<sequence>MRRPPRRRALIPVLATALVAAGAAVVPAAHSAAAAGSPMAGPKAGPSSPADPAGRQAAFAAAAAEFGVPLPVLLSVSYNESMWEAHGGKPSFSAGYGPMNLTNLTQAELNSAGFTSTFRSPDLLNAPSLHTAAKAAALAGVDLTTAETNDVQNIRAGAALLASYEKQYNHGVLPPALDLPGWTVGVARYSEASETKVAQVFTDDVFTTIRTGQSATTQDGQTLALPAQPWAFDDPNGAQRLGLVSVVPPADPVHDPSQLSAPECPANLDCSYSPSGFYQLSATDKSDYGDHDPANRPVTTDIRYITLHDNEETNDGTLWLFHDPSYFASANYEVRSEDGHVTQLLPTEDIAWDSGNESFYQHSVGIEQEGYAIDGATWYSEAMYRSTAALVRYLAAKYDIPLDRQHILGHDNIPGSSDGSIASQHWDPGPYWNWSHFMDLLGAPIHADAPPSSNVVAVNPVFQLNQQVVSGCQNIQDLTPFPGPYHGAEWPNLNGPCPASYYKDMPKQPTSFVFLRTAPSDSAPLLSDPYLHTDGSAGTIQADDWGDKASSGQEFVVADRAPGGWIAIWYAGQKAWFHNELGPVSAAPVKALTVTPKPGKATVPVYVESFPEASAYPAAFTSWYGGVPRSQRIASKYVLAAGQAYVTDGKPLQSDWFNAYNIDGSAFMDQTDFKGATQYYLITYNHRMAFVNAADVNVVASTS</sequence>
<dbReference type="PROSITE" id="PS51318">
    <property type="entry name" value="TAT"/>
    <property type="match status" value="1"/>
</dbReference>